<dbReference type="Proteomes" id="UP000000268">
    <property type="component" value="Chromosome"/>
</dbReference>
<dbReference type="eggNOG" id="COG5464">
    <property type="taxonomic scope" value="Bacteria"/>
</dbReference>
<dbReference type="STRING" id="329726.AM1_6132"/>
<sequence>MAQWESIDHDGLFKELIETFFWEFLNLFLLQVFDYVERGPVTFLFQEVYSSIGAEERRIIDLLGAGSLALTISPLLNVKSCWI</sequence>
<gene>
    <name evidence="1" type="ordered locus">AM1_6132</name>
</gene>
<accession>B0C4S6</accession>
<dbReference type="EMBL" id="CP000828">
    <property type="protein sequence ID" value="ABW31064.1"/>
    <property type="molecule type" value="Genomic_DNA"/>
</dbReference>
<proteinExistence type="predicted"/>
<dbReference type="RefSeq" id="WP_012166255.1">
    <property type="nucleotide sequence ID" value="NC_009925.1"/>
</dbReference>
<organism evidence="1 2">
    <name type="scientific">Acaryochloris marina (strain MBIC 11017)</name>
    <dbReference type="NCBI Taxonomy" id="329726"/>
    <lineage>
        <taxon>Bacteria</taxon>
        <taxon>Bacillati</taxon>
        <taxon>Cyanobacteriota</taxon>
        <taxon>Cyanophyceae</taxon>
        <taxon>Acaryochloridales</taxon>
        <taxon>Acaryochloridaceae</taxon>
        <taxon>Acaryochloris</taxon>
    </lineage>
</organism>
<evidence type="ECO:0000313" key="1">
    <source>
        <dbReference type="EMBL" id="ABW31064.1"/>
    </source>
</evidence>
<dbReference type="AlphaFoldDB" id="B0C4S6"/>
<protein>
    <submittedName>
        <fullName evidence="1">Uncharacterized protein</fullName>
    </submittedName>
</protein>
<reference evidence="1 2" key="1">
    <citation type="journal article" date="2008" name="Proc. Natl. Acad. Sci. U.S.A.">
        <title>Niche adaptation and genome expansion in the chlorophyll d-producing cyanobacterium Acaryochloris marina.</title>
        <authorList>
            <person name="Swingley W.D."/>
            <person name="Chen M."/>
            <person name="Cheung P.C."/>
            <person name="Conrad A.L."/>
            <person name="Dejesa L.C."/>
            <person name="Hao J."/>
            <person name="Honchak B.M."/>
            <person name="Karbach L.E."/>
            <person name="Kurdoglu A."/>
            <person name="Lahiri S."/>
            <person name="Mastrian S.D."/>
            <person name="Miyashita H."/>
            <person name="Page L."/>
            <person name="Ramakrishna P."/>
            <person name="Satoh S."/>
            <person name="Sattley W.M."/>
            <person name="Shimada Y."/>
            <person name="Taylor H.L."/>
            <person name="Tomo T."/>
            <person name="Tsuchiya T."/>
            <person name="Wang Z.T."/>
            <person name="Raymond J."/>
            <person name="Mimuro M."/>
            <person name="Blankenship R.E."/>
            <person name="Touchman J.W."/>
        </authorList>
    </citation>
    <scope>NUCLEOTIDE SEQUENCE [LARGE SCALE GENOMIC DNA]</scope>
    <source>
        <strain evidence="2">MBIC 11017</strain>
    </source>
</reference>
<dbReference type="KEGG" id="amr:AM1_6132"/>
<name>B0C4S6_ACAM1</name>
<keyword evidence="2" id="KW-1185">Reference proteome</keyword>
<evidence type="ECO:0000313" key="2">
    <source>
        <dbReference type="Proteomes" id="UP000000268"/>
    </source>
</evidence>
<dbReference type="HOGENOM" id="CLU_2534870_0_0_3"/>